<evidence type="ECO:0000313" key="2">
    <source>
        <dbReference type="Proteomes" id="UP000828390"/>
    </source>
</evidence>
<gene>
    <name evidence="1" type="ORF">DPMN_012181</name>
</gene>
<name>A0A9D4N6I9_DREPO</name>
<reference evidence="1" key="2">
    <citation type="submission" date="2020-11" db="EMBL/GenBank/DDBJ databases">
        <authorList>
            <person name="McCartney M.A."/>
            <person name="Auch B."/>
            <person name="Kono T."/>
            <person name="Mallez S."/>
            <person name="Becker A."/>
            <person name="Gohl D.M."/>
            <person name="Silverstein K.A.T."/>
            <person name="Koren S."/>
            <person name="Bechman K.B."/>
            <person name="Herman A."/>
            <person name="Abrahante J.E."/>
            <person name="Garbe J."/>
        </authorList>
    </citation>
    <scope>NUCLEOTIDE SEQUENCE</scope>
    <source>
        <strain evidence="1">Duluth1</strain>
        <tissue evidence="1">Whole animal</tissue>
    </source>
</reference>
<evidence type="ECO:0000313" key="1">
    <source>
        <dbReference type="EMBL" id="KAH3888154.1"/>
    </source>
</evidence>
<protein>
    <submittedName>
        <fullName evidence="1">Uncharacterized protein</fullName>
    </submittedName>
</protein>
<keyword evidence="2" id="KW-1185">Reference proteome</keyword>
<dbReference type="AlphaFoldDB" id="A0A9D4N6I9"/>
<dbReference type="Proteomes" id="UP000828390">
    <property type="component" value="Unassembled WGS sequence"/>
</dbReference>
<comment type="caution">
    <text evidence="1">The sequence shown here is derived from an EMBL/GenBank/DDBJ whole genome shotgun (WGS) entry which is preliminary data.</text>
</comment>
<organism evidence="1 2">
    <name type="scientific">Dreissena polymorpha</name>
    <name type="common">Zebra mussel</name>
    <name type="synonym">Mytilus polymorpha</name>
    <dbReference type="NCBI Taxonomy" id="45954"/>
    <lineage>
        <taxon>Eukaryota</taxon>
        <taxon>Metazoa</taxon>
        <taxon>Spiralia</taxon>
        <taxon>Lophotrochozoa</taxon>
        <taxon>Mollusca</taxon>
        <taxon>Bivalvia</taxon>
        <taxon>Autobranchia</taxon>
        <taxon>Heteroconchia</taxon>
        <taxon>Euheterodonta</taxon>
        <taxon>Imparidentia</taxon>
        <taxon>Neoheterodontei</taxon>
        <taxon>Myida</taxon>
        <taxon>Dreissenoidea</taxon>
        <taxon>Dreissenidae</taxon>
        <taxon>Dreissena</taxon>
    </lineage>
</organism>
<sequence length="178" mass="20488">MFVAHNWRRFEFPVLVSALLNTQFKQFAVVQAVLLTLPVFKNSYLGQSHKQEDLVNVFSRQPATPRVLLMMLKNWDLCLKHVKLLTIWPTSLLLLQSIIQFFTSWKASKAKNIRLLDVLLHRGTLKRPTAENIAGYRLALCHLKAIFSSSGDDDFRDTFIAINNEGLPKVTIAKQYYI</sequence>
<accession>A0A9D4N6I9</accession>
<reference evidence="1" key="1">
    <citation type="journal article" date="2019" name="bioRxiv">
        <title>The Genome of the Zebra Mussel, Dreissena polymorpha: A Resource for Invasive Species Research.</title>
        <authorList>
            <person name="McCartney M.A."/>
            <person name="Auch B."/>
            <person name="Kono T."/>
            <person name="Mallez S."/>
            <person name="Zhang Y."/>
            <person name="Obille A."/>
            <person name="Becker A."/>
            <person name="Abrahante J.E."/>
            <person name="Garbe J."/>
            <person name="Badalamenti J.P."/>
            <person name="Herman A."/>
            <person name="Mangelson H."/>
            <person name="Liachko I."/>
            <person name="Sullivan S."/>
            <person name="Sone E.D."/>
            <person name="Koren S."/>
            <person name="Silverstein K.A.T."/>
            <person name="Beckman K.B."/>
            <person name="Gohl D.M."/>
        </authorList>
    </citation>
    <scope>NUCLEOTIDE SEQUENCE</scope>
    <source>
        <strain evidence="1">Duluth1</strain>
        <tissue evidence="1">Whole animal</tissue>
    </source>
</reference>
<proteinExistence type="predicted"/>
<dbReference type="EMBL" id="JAIWYP010000001">
    <property type="protein sequence ID" value="KAH3888154.1"/>
    <property type="molecule type" value="Genomic_DNA"/>
</dbReference>